<gene>
    <name evidence="12" type="ORF">NPIL_511691</name>
</gene>
<dbReference type="FunFam" id="3.30.160.60:FF:000512">
    <property type="entry name" value="zinc finger protein 197 isoform X1"/>
    <property type="match status" value="1"/>
</dbReference>
<feature type="domain" description="C2H2-type" evidence="11">
    <location>
        <begin position="99"/>
        <end position="126"/>
    </location>
</feature>
<dbReference type="GO" id="GO:0000978">
    <property type="term" value="F:RNA polymerase II cis-regulatory region sequence-specific DNA binding"/>
    <property type="evidence" value="ECO:0007669"/>
    <property type="project" value="TreeGrafter"/>
</dbReference>
<dbReference type="InterPro" id="IPR036236">
    <property type="entry name" value="Znf_C2H2_sf"/>
</dbReference>
<evidence type="ECO:0000313" key="13">
    <source>
        <dbReference type="Proteomes" id="UP000887013"/>
    </source>
</evidence>
<feature type="domain" description="C2H2-type" evidence="11">
    <location>
        <begin position="127"/>
        <end position="154"/>
    </location>
</feature>
<dbReference type="SUPFAM" id="SSF57667">
    <property type="entry name" value="beta-beta-alpha zinc fingers"/>
    <property type="match status" value="2"/>
</dbReference>
<feature type="domain" description="C2H2-type" evidence="11">
    <location>
        <begin position="71"/>
        <end position="98"/>
    </location>
</feature>
<proteinExistence type="inferred from homology"/>
<dbReference type="InterPro" id="IPR050589">
    <property type="entry name" value="Ikaros_C2H2-ZF"/>
</dbReference>
<dbReference type="GO" id="GO:0006357">
    <property type="term" value="P:regulation of transcription by RNA polymerase II"/>
    <property type="evidence" value="ECO:0007669"/>
    <property type="project" value="TreeGrafter"/>
</dbReference>
<keyword evidence="7" id="KW-0238">DNA-binding</keyword>
<organism evidence="12 13">
    <name type="scientific">Nephila pilipes</name>
    <name type="common">Giant wood spider</name>
    <name type="synonym">Nephila maculata</name>
    <dbReference type="NCBI Taxonomy" id="299642"/>
    <lineage>
        <taxon>Eukaryota</taxon>
        <taxon>Metazoa</taxon>
        <taxon>Ecdysozoa</taxon>
        <taxon>Arthropoda</taxon>
        <taxon>Chelicerata</taxon>
        <taxon>Arachnida</taxon>
        <taxon>Araneae</taxon>
        <taxon>Araneomorphae</taxon>
        <taxon>Entelegynae</taxon>
        <taxon>Araneoidea</taxon>
        <taxon>Nephilidae</taxon>
        <taxon>Nephila</taxon>
    </lineage>
</organism>
<comment type="caution">
    <text evidence="12">The sequence shown here is derived from an EMBL/GenBank/DDBJ whole genome shotgun (WGS) entry which is preliminary data.</text>
</comment>
<dbReference type="PROSITE" id="PS50157">
    <property type="entry name" value="ZINC_FINGER_C2H2_2"/>
    <property type="match status" value="3"/>
</dbReference>
<keyword evidence="6" id="KW-0862">Zinc</keyword>
<keyword evidence="13" id="KW-1185">Reference proteome</keyword>
<feature type="compositionally biased region" description="Basic residues" evidence="10">
    <location>
        <begin position="53"/>
        <end position="63"/>
    </location>
</feature>
<dbReference type="GO" id="GO:0032502">
    <property type="term" value="P:developmental process"/>
    <property type="evidence" value="ECO:0007669"/>
    <property type="project" value="UniProtKB-ARBA"/>
</dbReference>
<accession>A0A8X6NE89</accession>
<dbReference type="Pfam" id="PF00096">
    <property type="entry name" value="zf-C2H2"/>
    <property type="match status" value="3"/>
</dbReference>
<evidence type="ECO:0000259" key="11">
    <source>
        <dbReference type="PROSITE" id="PS50157"/>
    </source>
</evidence>
<feature type="non-terminal residue" evidence="12">
    <location>
        <position position="1"/>
    </location>
</feature>
<dbReference type="FunFam" id="3.30.160.60:FF:000151">
    <property type="entry name" value="Zinc finger and SCAN domain-containing 21"/>
    <property type="match status" value="1"/>
</dbReference>
<dbReference type="OrthoDB" id="6077919at2759"/>
<dbReference type="GO" id="GO:0003700">
    <property type="term" value="F:DNA-binding transcription factor activity"/>
    <property type="evidence" value="ECO:0007669"/>
    <property type="project" value="TreeGrafter"/>
</dbReference>
<keyword evidence="8" id="KW-0539">Nucleus</keyword>
<dbReference type="InterPro" id="IPR013087">
    <property type="entry name" value="Znf_C2H2_type"/>
</dbReference>
<dbReference type="Gene3D" id="3.30.160.60">
    <property type="entry name" value="Classic Zinc Finger"/>
    <property type="match status" value="3"/>
</dbReference>
<evidence type="ECO:0000256" key="5">
    <source>
        <dbReference type="ARBA" id="ARBA00022771"/>
    </source>
</evidence>
<feature type="region of interest" description="Disordered" evidence="10">
    <location>
        <begin position="37"/>
        <end position="63"/>
    </location>
</feature>
<comment type="subcellular location">
    <subcellularLocation>
        <location evidence="1">Nucleus</location>
    </subcellularLocation>
</comment>
<dbReference type="AlphaFoldDB" id="A0A8X6NE89"/>
<dbReference type="PANTHER" id="PTHR24404">
    <property type="entry name" value="ZINC FINGER PROTEIN"/>
    <property type="match status" value="1"/>
</dbReference>
<comment type="similarity">
    <text evidence="2">Belongs to the krueppel C2H2-type zinc-finger protein family.</text>
</comment>
<evidence type="ECO:0000256" key="6">
    <source>
        <dbReference type="ARBA" id="ARBA00022833"/>
    </source>
</evidence>
<keyword evidence="5 9" id="KW-0863">Zinc-finger</keyword>
<dbReference type="EMBL" id="BMAW01057006">
    <property type="protein sequence ID" value="GFT08703.1"/>
    <property type="molecule type" value="Genomic_DNA"/>
</dbReference>
<keyword evidence="4" id="KW-0677">Repeat</keyword>
<dbReference type="PROSITE" id="PS00028">
    <property type="entry name" value="ZINC_FINGER_C2H2_1"/>
    <property type="match status" value="3"/>
</dbReference>
<evidence type="ECO:0000256" key="8">
    <source>
        <dbReference type="ARBA" id="ARBA00023242"/>
    </source>
</evidence>
<evidence type="ECO:0000256" key="9">
    <source>
        <dbReference type="PROSITE-ProRule" id="PRU00042"/>
    </source>
</evidence>
<evidence type="ECO:0000313" key="12">
    <source>
        <dbReference type="EMBL" id="GFT08703.1"/>
    </source>
</evidence>
<evidence type="ECO:0000256" key="10">
    <source>
        <dbReference type="SAM" id="MobiDB-lite"/>
    </source>
</evidence>
<dbReference type="FunFam" id="3.30.160.60:FF:000202">
    <property type="entry name" value="Zinc finger protein 574"/>
    <property type="match status" value="1"/>
</dbReference>
<protein>
    <recommendedName>
        <fullName evidence="11">C2H2-type domain-containing protein</fullName>
    </recommendedName>
</protein>
<dbReference type="GO" id="GO:0008270">
    <property type="term" value="F:zinc ion binding"/>
    <property type="evidence" value="ECO:0007669"/>
    <property type="project" value="UniProtKB-KW"/>
</dbReference>
<evidence type="ECO:0000256" key="2">
    <source>
        <dbReference type="ARBA" id="ARBA00006991"/>
    </source>
</evidence>
<keyword evidence="3" id="KW-0479">Metal-binding</keyword>
<evidence type="ECO:0000256" key="3">
    <source>
        <dbReference type="ARBA" id="ARBA00022723"/>
    </source>
</evidence>
<dbReference type="GO" id="GO:0005634">
    <property type="term" value="C:nucleus"/>
    <property type="evidence" value="ECO:0007669"/>
    <property type="project" value="UniProtKB-SubCell"/>
</dbReference>
<dbReference type="SMART" id="SM00355">
    <property type="entry name" value="ZnF_C2H2"/>
    <property type="match status" value="3"/>
</dbReference>
<sequence length="189" mass="21812">NKSTAQSYSEESKMKKMKSKSSKTFCNDKNTFILQDHDEKIPSGYLPGETKSNKKSSSTKRSLTHVKEKTYVCDKCGKKCRGQYDLDTHRRIHTKEKPFKCPTCGRQFSLKGDLNRHLYIHSGERSYVCDTCGMSFNRMSTLTHHRRRHTGERSVLPLVMSSSLNVNTKLRCQSSLSTQNQFLSRQFIE</sequence>
<evidence type="ECO:0000256" key="1">
    <source>
        <dbReference type="ARBA" id="ARBA00004123"/>
    </source>
</evidence>
<evidence type="ECO:0000256" key="4">
    <source>
        <dbReference type="ARBA" id="ARBA00022737"/>
    </source>
</evidence>
<dbReference type="Proteomes" id="UP000887013">
    <property type="component" value="Unassembled WGS sequence"/>
</dbReference>
<evidence type="ECO:0000256" key="7">
    <source>
        <dbReference type="ARBA" id="ARBA00023125"/>
    </source>
</evidence>
<feature type="region of interest" description="Disordered" evidence="10">
    <location>
        <begin position="1"/>
        <end position="23"/>
    </location>
</feature>
<reference evidence="12" key="1">
    <citation type="submission" date="2020-08" db="EMBL/GenBank/DDBJ databases">
        <title>Multicomponent nature underlies the extraordinary mechanical properties of spider dragline silk.</title>
        <authorList>
            <person name="Kono N."/>
            <person name="Nakamura H."/>
            <person name="Mori M."/>
            <person name="Yoshida Y."/>
            <person name="Ohtoshi R."/>
            <person name="Malay A.D."/>
            <person name="Moran D.A.P."/>
            <person name="Tomita M."/>
            <person name="Numata K."/>
            <person name="Arakawa K."/>
        </authorList>
    </citation>
    <scope>NUCLEOTIDE SEQUENCE</scope>
</reference>
<name>A0A8X6NE89_NEPPI</name>
<dbReference type="PANTHER" id="PTHR24404:SF114">
    <property type="entry name" value="KLUMPFUSS, ISOFORM B-RELATED"/>
    <property type="match status" value="1"/>
</dbReference>